<accession>A0A9W7XD96</accession>
<dbReference type="OrthoDB" id="672981at2759"/>
<dbReference type="AlphaFoldDB" id="A0A9W7XD96"/>
<dbReference type="GO" id="GO:0016567">
    <property type="term" value="P:protein ubiquitination"/>
    <property type="evidence" value="ECO:0007669"/>
    <property type="project" value="TreeGrafter"/>
</dbReference>
<evidence type="ECO:0000256" key="4">
    <source>
        <dbReference type="PROSITE-ProRule" id="PRU00175"/>
    </source>
</evidence>
<evidence type="ECO:0000256" key="1">
    <source>
        <dbReference type="ARBA" id="ARBA00022723"/>
    </source>
</evidence>
<evidence type="ECO:0000256" key="3">
    <source>
        <dbReference type="ARBA" id="ARBA00022833"/>
    </source>
</evidence>
<dbReference type="SUPFAM" id="SSF57850">
    <property type="entry name" value="RING/U-box"/>
    <property type="match status" value="1"/>
</dbReference>
<dbReference type="Gene3D" id="3.30.40.10">
    <property type="entry name" value="Zinc/RING finger domain, C3HC4 (zinc finger)"/>
    <property type="match status" value="1"/>
</dbReference>
<proteinExistence type="predicted"/>
<protein>
    <recommendedName>
        <fullName evidence="5">RING-type domain-containing protein</fullName>
    </recommendedName>
</protein>
<organism evidence="6 7">
    <name type="scientific">Paspalum vaginatum</name>
    <name type="common">seashore paspalum</name>
    <dbReference type="NCBI Taxonomy" id="158149"/>
    <lineage>
        <taxon>Eukaryota</taxon>
        <taxon>Viridiplantae</taxon>
        <taxon>Streptophyta</taxon>
        <taxon>Embryophyta</taxon>
        <taxon>Tracheophyta</taxon>
        <taxon>Spermatophyta</taxon>
        <taxon>Magnoliopsida</taxon>
        <taxon>Liliopsida</taxon>
        <taxon>Poales</taxon>
        <taxon>Poaceae</taxon>
        <taxon>PACMAD clade</taxon>
        <taxon>Panicoideae</taxon>
        <taxon>Andropogonodae</taxon>
        <taxon>Paspaleae</taxon>
        <taxon>Paspalinae</taxon>
        <taxon>Paspalum</taxon>
    </lineage>
</organism>
<dbReference type="GO" id="GO:0061630">
    <property type="term" value="F:ubiquitin protein ligase activity"/>
    <property type="evidence" value="ECO:0007669"/>
    <property type="project" value="TreeGrafter"/>
</dbReference>
<comment type="caution">
    <text evidence="6">The sequence shown here is derived from an EMBL/GenBank/DDBJ whole genome shotgun (WGS) entry which is preliminary data.</text>
</comment>
<dbReference type="InterPro" id="IPR001841">
    <property type="entry name" value="Znf_RING"/>
</dbReference>
<evidence type="ECO:0000256" key="2">
    <source>
        <dbReference type="ARBA" id="ARBA00022771"/>
    </source>
</evidence>
<name>A0A9W7XD96_9POAL</name>
<reference evidence="6 7" key="1">
    <citation type="submission" date="2022-10" db="EMBL/GenBank/DDBJ databases">
        <title>WGS assembly of Paspalum vaginatum 540-79.</title>
        <authorList>
            <person name="Sun G."/>
            <person name="Wase N."/>
            <person name="Shu S."/>
            <person name="Jenkins J."/>
            <person name="Zhou B."/>
            <person name="Torres-Rodriguez J."/>
            <person name="Chen C."/>
            <person name="Sandor L."/>
            <person name="Plott C."/>
            <person name="Yoshinga Y."/>
            <person name="Daum C."/>
            <person name="Qi P."/>
            <person name="Barry K."/>
            <person name="Lipzen A."/>
            <person name="Berry L."/>
            <person name="Pedersen C."/>
            <person name="Gottilla T."/>
            <person name="Foltz A."/>
            <person name="Yu H."/>
            <person name="O'Malley R."/>
            <person name="Zhang C."/>
            <person name="Devos K."/>
            <person name="Sigmon B."/>
            <person name="Yu B."/>
            <person name="Obata T."/>
            <person name="Schmutz J."/>
            <person name="Schnable J."/>
        </authorList>
    </citation>
    <scope>NUCLEOTIDE SEQUENCE [LARGE SCALE GENOMIC DNA]</scope>
    <source>
        <strain evidence="7">cv. 540-79</strain>
    </source>
</reference>
<dbReference type="PROSITE" id="PS50089">
    <property type="entry name" value="ZF_RING_2"/>
    <property type="match status" value="1"/>
</dbReference>
<evidence type="ECO:0000259" key="5">
    <source>
        <dbReference type="PROSITE" id="PS50089"/>
    </source>
</evidence>
<keyword evidence="3" id="KW-0862">Zinc</keyword>
<feature type="domain" description="RING-type" evidence="5">
    <location>
        <begin position="203"/>
        <end position="250"/>
    </location>
</feature>
<dbReference type="PANTHER" id="PTHR45969:SF94">
    <property type="entry name" value="OS07G0421800 PROTEIN"/>
    <property type="match status" value="1"/>
</dbReference>
<keyword evidence="7" id="KW-1185">Reference proteome</keyword>
<dbReference type="GO" id="GO:0008270">
    <property type="term" value="F:zinc ion binding"/>
    <property type="evidence" value="ECO:0007669"/>
    <property type="project" value="UniProtKB-KW"/>
</dbReference>
<keyword evidence="1" id="KW-0479">Metal-binding</keyword>
<dbReference type="CDD" id="cd16448">
    <property type="entry name" value="RING-H2"/>
    <property type="match status" value="1"/>
</dbReference>
<evidence type="ECO:0000313" key="6">
    <source>
        <dbReference type="EMBL" id="KAJ1257015.1"/>
    </source>
</evidence>
<keyword evidence="2 4" id="KW-0863">Zinc-finger</keyword>
<gene>
    <name evidence="6" type="ORF">BS78_K238800</name>
</gene>
<sequence>MGRDGEFTFWDNEAYGSRDASTQTFLGKPTRFCSFMRVFAVAVPPGEDDVGGGGQIAVQCRCTRFSRPRKKDGGTGDGTVMASPYAATALRLAGSELAGAAYDLQYHLHLPALWASLVVAPGPAVDVPERANRIFVVLDAGILQAEQGTPELIACLRSELAVVASKVDKLRPPTWTKKLLPAPVCRDVPAGESAKPADKEEECAICREVLEPRHGRLAAWPRCSHVFHAKCLEHLLVTTWCWQHHCPMCRSTLSIESMFD</sequence>
<dbReference type="Pfam" id="PF17123">
    <property type="entry name" value="zf-RING_11"/>
    <property type="match status" value="1"/>
</dbReference>
<dbReference type="InterPro" id="IPR013083">
    <property type="entry name" value="Znf_RING/FYVE/PHD"/>
</dbReference>
<evidence type="ECO:0000313" key="7">
    <source>
        <dbReference type="Proteomes" id="UP001164776"/>
    </source>
</evidence>
<dbReference type="Proteomes" id="UP001164776">
    <property type="component" value="Unassembled WGS sequence"/>
</dbReference>
<dbReference type="PANTHER" id="PTHR45969">
    <property type="entry name" value="RING ZINC FINGER PROTEIN-RELATED"/>
    <property type="match status" value="1"/>
</dbReference>
<dbReference type="EMBL" id="MU629447">
    <property type="protein sequence ID" value="KAJ1257015.1"/>
    <property type="molecule type" value="Genomic_DNA"/>
</dbReference>